<dbReference type="AlphaFoldDB" id="A0A4S4K8F7"/>
<evidence type="ECO:0000256" key="1">
    <source>
        <dbReference type="SAM" id="MobiDB-lite"/>
    </source>
</evidence>
<comment type="caution">
    <text evidence="2">The sequence shown here is derived from an EMBL/GenBank/DDBJ whole genome shotgun (WGS) entry which is preliminary data.</text>
</comment>
<dbReference type="EMBL" id="SGPJ01000654">
    <property type="protein sequence ID" value="THG93467.1"/>
    <property type="molecule type" value="Genomic_DNA"/>
</dbReference>
<keyword evidence="3" id="KW-1185">Reference proteome</keyword>
<protein>
    <submittedName>
        <fullName evidence="2">Uncharacterized protein</fullName>
    </submittedName>
</protein>
<evidence type="ECO:0000313" key="3">
    <source>
        <dbReference type="Proteomes" id="UP000309038"/>
    </source>
</evidence>
<feature type="compositionally biased region" description="Basic residues" evidence="1">
    <location>
        <begin position="173"/>
        <end position="182"/>
    </location>
</feature>
<proteinExistence type="predicted"/>
<feature type="region of interest" description="Disordered" evidence="1">
    <location>
        <begin position="166"/>
        <end position="188"/>
    </location>
</feature>
<evidence type="ECO:0000313" key="2">
    <source>
        <dbReference type="EMBL" id="THG93467.1"/>
    </source>
</evidence>
<name>A0A4S4K8F7_9APHY</name>
<accession>A0A4S4K8F7</accession>
<reference evidence="2 3" key="1">
    <citation type="submission" date="2019-02" db="EMBL/GenBank/DDBJ databases">
        <title>Genome sequencing of the rare red list fungi Phlebia centrifuga.</title>
        <authorList>
            <person name="Buettner E."/>
            <person name="Kellner H."/>
        </authorList>
    </citation>
    <scope>NUCLEOTIDE SEQUENCE [LARGE SCALE GENOMIC DNA]</scope>
    <source>
        <strain evidence="2 3">DSM 108282</strain>
    </source>
</reference>
<organism evidence="2 3">
    <name type="scientific">Hermanssonia centrifuga</name>
    <dbReference type="NCBI Taxonomy" id="98765"/>
    <lineage>
        <taxon>Eukaryota</taxon>
        <taxon>Fungi</taxon>
        <taxon>Dikarya</taxon>
        <taxon>Basidiomycota</taxon>
        <taxon>Agaricomycotina</taxon>
        <taxon>Agaricomycetes</taxon>
        <taxon>Polyporales</taxon>
        <taxon>Meruliaceae</taxon>
        <taxon>Hermanssonia</taxon>
    </lineage>
</organism>
<gene>
    <name evidence="2" type="ORF">EW026_g7780</name>
</gene>
<sequence length="266" mass="30471">MKLKHETLQSYINGFGEFYQNITKELHSVKNMIAQGGSITGTSDVEARKQEDFPKIQYWNKDNWKQERKSFIGNTNPRSTARWNPLGFLEHDNGTALTSEEESHVQRIARGVFLMMDQSTKIAPPMTWDHGAAIEHCQAFCDELENMHVSADKPQPHVNLVKKRSVPDPLTGMHRHTKKAKPSGKPDLLIHDPIQSAKGLKMFILKPQNTTKNVCGREWATRHPNGTEADWEAYWSKLPESEKKRFDREARRLKTAEKAKANDSEI</sequence>
<dbReference type="Proteomes" id="UP000309038">
    <property type="component" value="Unassembled WGS sequence"/>
</dbReference>